<evidence type="ECO:0000313" key="2">
    <source>
        <dbReference type="EMBL" id="GAP44513.1"/>
    </source>
</evidence>
<sequence>MKRSITIMAVFFAACLTLNAQDAKQETPSVNPNAAEITFNKTVHDYGTLFVGGDGNCEFEFTNTGKEPLILSSVRSSCGCTVPSWPREPILPGKKETIKVKYDTNRMGPINKSVTVLSNAKNSPVVLRISGSIVKKTEESAVPEKAMTSGAAPVAK</sequence>
<feature type="chain" id="PRO_5006633547" description="DUF1573 domain-containing protein" evidence="1">
    <location>
        <begin position="21"/>
        <end position="156"/>
    </location>
</feature>
<feature type="signal peptide" evidence="1">
    <location>
        <begin position="1"/>
        <end position="20"/>
    </location>
</feature>
<reference evidence="2" key="1">
    <citation type="journal article" date="2015" name="Genome Announc.">
        <title>Draft Genome Sequence of Bacteroidales Strain TBC1, a Novel Isolate from a Methanogenic Wastewater Treatment System.</title>
        <authorList>
            <person name="Tourlousse D.M."/>
            <person name="Matsuura N."/>
            <person name="Sun L."/>
            <person name="Toyonaga M."/>
            <person name="Kuroda K."/>
            <person name="Ohashi A."/>
            <person name="Cruz R."/>
            <person name="Yamaguchi T."/>
            <person name="Sekiguchi Y."/>
        </authorList>
    </citation>
    <scope>NUCLEOTIDE SEQUENCE [LARGE SCALE GENOMIC DNA]</scope>
    <source>
        <strain evidence="2">TBC1</strain>
    </source>
</reference>
<evidence type="ECO:0000313" key="3">
    <source>
        <dbReference type="Proteomes" id="UP000053091"/>
    </source>
</evidence>
<dbReference type="OrthoDB" id="826619at2"/>
<dbReference type="InterPro" id="IPR011467">
    <property type="entry name" value="DUF1573"/>
</dbReference>
<keyword evidence="1" id="KW-0732">Signal</keyword>
<dbReference type="RefSeq" id="WP_062043935.1">
    <property type="nucleotide sequence ID" value="NZ_DF968183.1"/>
</dbReference>
<dbReference type="InterPro" id="IPR013783">
    <property type="entry name" value="Ig-like_fold"/>
</dbReference>
<dbReference type="Proteomes" id="UP000053091">
    <property type="component" value="Unassembled WGS sequence"/>
</dbReference>
<dbReference type="Pfam" id="PF07610">
    <property type="entry name" value="DUF1573"/>
    <property type="match status" value="1"/>
</dbReference>
<protein>
    <recommendedName>
        <fullName evidence="4">DUF1573 domain-containing protein</fullName>
    </recommendedName>
</protein>
<keyword evidence="3" id="KW-1185">Reference proteome</keyword>
<dbReference type="EMBL" id="DF968183">
    <property type="protein sequence ID" value="GAP44513.1"/>
    <property type="molecule type" value="Genomic_DNA"/>
</dbReference>
<organism evidence="2">
    <name type="scientific">Lentimicrobium saccharophilum</name>
    <dbReference type="NCBI Taxonomy" id="1678841"/>
    <lineage>
        <taxon>Bacteria</taxon>
        <taxon>Pseudomonadati</taxon>
        <taxon>Bacteroidota</taxon>
        <taxon>Bacteroidia</taxon>
        <taxon>Bacteroidales</taxon>
        <taxon>Lentimicrobiaceae</taxon>
        <taxon>Lentimicrobium</taxon>
    </lineage>
</organism>
<dbReference type="Gene3D" id="2.60.40.10">
    <property type="entry name" value="Immunoglobulins"/>
    <property type="match status" value="1"/>
</dbReference>
<dbReference type="PANTHER" id="PTHR37833">
    <property type="entry name" value="LIPOPROTEIN-RELATED"/>
    <property type="match status" value="1"/>
</dbReference>
<dbReference type="PANTHER" id="PTHR37833:SF1">
    <property type="entry name" value="SIGNAL PEPTIDE PROTEIN"/>
    <property type="match status" value="1"/>
</dbReference>
<name>A0A0S7C312_9BACT</name>
<evidence type="ECO:0000256" key="1">
    <source>
        <dbReference type="SAM" id="SignalP"/>
    </source>
</evidence>
<dbReference type="PROSITE" id="PS51257">
    <property type="entry name" value="PROKAR_LIPOPROTEIN"/>
    <property type="match status" value="1"/>
</dbReference>
<accession>A0A0S7C312</accession>
<gene>
    <name evidence="2" type="ORF">TBC1_12321</name>
</gene>
<dbReference type="STRING" id="1678841.TBC1_12321"/>
<proteinExistence type="predicted"/>
<dbReference type="AlphaFoldDB" id="A0A0S7C312"/>
<evidence type="ECO:0008006" key="4">
    <source>
        <dbReference type="Google" id="ProtNLM"/>
    </source>
</evidence>